<dbReference type="SUPFAM" id="SSF111369">
    <property type="entry name" value="HlyD-like secretion proteins"/>
    <property type="match status" value="2"/>
</dbReference>
<evidence type="ECO:0000256" key="1">
    <source>
        <dbReference type="SAM" id="Coils"/>
    </source>
</evidence>
<keyword evidence="3" id="KW-0812">Transmembrane</keyword>
<evidence type="ECO:0000256" key="2">
    <source>
        <dbReference type="SAM" id="MobiDB-lite"/>
    </source>
</evidence>
<feature type="compositionally biased region" description="Basic and acidic residues" evidence="2">
    <location>
        <begin position="9"/>
        <end position="24"/>
    </location>
</feature>
<feature type="transmembrane region" description="Helical" evidence="3">
    <location>
        <begin position="77"/>
        <end position="99"/>
    </location>
</feature>
<name>A0ABS9ZBF5_9HYPH</name>
<keyword evidence="3" id="KW-0472">Membrane</keyword>
<feature type="region of interest" description="Disordered" evidence="2">
    <location>
        <begin position="1"/>
        <end position="29"/>
    </location>
</feature>
<dbReference type="Pfam" id="PF25963">
    <property type="entry name" value="Beta-barrel_AAEA"/>
    <property type="match status" value="1"/>
</dbReference>
<gene>
    <name evidence="6" type="ORF">K2U94_18125</name>
</gene>
<dbReference type="RefSeq" id="WP_243068547.1">
    <property type="nucleotide sequence ID" value="NZ_JAIVFK010000005.1"/>
</dbReference>
<dbReference type="EMBL" id="JAIVFP010000001">
    <property type="protein sequence ID" value="MCI4684660.1"/>
    <property type="molecule type" value="Genomic_DNA"/>
</dbReference>
<evidence type="ECO:0000313" key="7">
    <source>
        <dbReference type="Proteomes" id="UP001139104"/>
    </source>
</evidence>
<evidence type="ECO:0000256" key="3">
    <source>
        <dbReference type="SAM" id="Phobius"/>
    </source>
</evidence>
<dbReference type="PANTHER" id="PTHR30386:SF24">
    <property type="entry name" value="MULTIDRUG RESISTANCE EFFLUX PUMP"/>
    <property type="match status" value="1"/>
</dbReference>
<dbReference type="InterPro" id="IPR058634">
    <property type="entry name" value="AaeA-lik-b-barrel"/>
</dbReference>
<dbReference type="Proteomes" id="UP001139104">
    <property type="component" value="Unassembled WGS sequence"/>
</dbReference>
<evidence type="ECO:0000313" key="6">
    <source>
        <dbReference type="EMBL" id="MCI4684660.1"/>
    </source>
</evidence>
<dbReference type="InterPro" id="IPR050739">
    <property type="entry name" value="MFP"/>
</dbReference>
<proteinExistence type="predicted"/>
<dbReference type="Gene3D" id="2.40.30.170">
    <property type="match status" value="1"/>
</dbReference>
<feature type="coiled-coil region" evidence="1">
    <location>
        <begin position="178"/>
        <end position="212"/>
    </location>
</feature>
<protein>
    <submittedName>
        <fullName evidence="6">HlyD family secretion protein</fullName>
    </submittedName>
</protein>
<comment type="caution">
    <text evidence="6">The sequence shown here is derived from an EMBL/GenBank/DDBJ whole genome shotgun (WGS) entry which is preliminary data.</text>
</comment>
<keyword evidence="3" id="KW-1133">Transmembrane helix</keyword>
<reference evidence="6" key="1">
    <citation type="journal article" date="2022" name="ISME J.">
        <title>Identification of active gaseous-alkane degraders at natural gas seeps.</title>
        <authorList>
            <person name="Farhan Ul Haque M."/>
            <person name="Hernandez M."/>
            <person name="Crombie A.T."/>
            <person name="Murrell J.C."/>
        </authorList>
    </citation>
    <scope>NUCLEOTIDE SEQUENCE</scope>
    <source>
        <strain evidence="6">PC2</strain>
    </source>
</reference>
<dbReference type="Gene3D" id="1.10.287.470">
    <property type="entry name" value="Helix hairpin bin"/>
    <property type="match status" value="2"/>
</dbReference>
<accession>A0ABS9ZBF5</accession>
<dbReference type="Gene3D" id="2.40.50.100">
    <property type="match status" value="1"/>
</dbReference>
<dbReference type="Pfam" id="PF25917">
    <property type="entry name" value="BSH_RND"/>
    <property type="match status" value="1"/>
</dbReference>
<feature type="domain" description="Multidrug resistance protein MdtA-like barrel-sandwich hybrid" evidence="4">
    <location>
        <begin position="119"/>
        <end position="308"/>
    </location>
</feature>
<feature type="domain" description="p-hydroxybenzoic acid efflux pump subunit AaeA-like beta-barrel" evidence="5">
    <location>
        <begin position="318"/>
        <end position="408"/>
    </location>
</feature>
<dbReference type="PANTHER" id="PTHR30386">
    <property type="entry name" value="MEMBRANE FUSION SUBUNIT OF EMRAB-TOLC MULTIDRUG EFFLUX PUMP"/>
    <property type="match status" value="1"/>
</dbReference>
<evidence type="ECO:0000259" key="4">
    <source>
        <dbReference type="Pfam" id="PF25917"/>
    </source>
</evidence>
<keyword evidence="1" id="KW-0175">Coiled coil</keyword>
<evidence type="ECO:0000259" key="5">
    <source>
        <dbReference type="Pfam" id="PF25963"/>
    </source>
</evidence>
<dbReference type="InterPro" id="IPR058625">
    <property type="entry name" value="MdtA-like_BSH"/>
</dbReference>
<sequence length="419" mass="44792">MSESAGRPPDSHHRREDADAREPAEADAPIDLARLSRLRAKPGHVADATVVRPFAEPRQRTADNLAADAPRTGKARFWRLAIVGLAVVACGGAALAHYISVGRFIYSTDDAYVRTDLAIVSPKISGYVEKVEVVDNQHVKVGQVLARIDAGDYVLAVKAARQKVATQDATIARIRAQAEAQDAAVAQAAAQVQAARAERARAQSELDRVRSLAASDFASKQRYDQVLADRDKADAAFAGAEARLAGAKADLVVLKSQSEEAKRMREELATAQARAERDLSFAGVRAPFGGTIGNRVVEPGQFVQPGARLLAIAPDNHYYVEANFKETQLDRLAPGQKAKVYIDAYDGKAVAGVVESIAPASGSEFSLLPPENATGNFTKITQRFPVRIRLAHLDSDRLRAGMSVVVDVDTRSGGAGAAK</sequence>
<keyword evidence="7" id="KW-1185">Reference proteome</keyword>
<organism evidence="6 7">
    <name type="scientific">Candidatus Rhodoblastus alkanivorans</name>
    <dbReference type="NCBI Taxonomy" id="2954117"/>
    <lineage>
        <taxon>Bacteria</taxon>
        <taxon>Pseudomonadati</taxon>
        <taxon>Pseudomonadota</taxon>
        <taxon>Alphaproteobacteria</taxon>
        <taxon>Hyphomicrobiales</taxon>
        <taxon>Rhodoblastaceae</taxon>
        <taxon>Rhodoblastus</taxon>
    </lineage>
</organism>